<dbReference type="Pfam" id="PF00933">
    <property type="entry name" value="Glyco_hydro_3"/>
    <property type="match status" value="1"/>
</dbReference>
<dbReference type="GO" id="GO:0031222">
    <property type="term" value="P:arabinan catabolic process"/>
    <property type="evidence" value="ECO:0007669"/>
    <property type="project" value="TreeGrafter"/>
</dbReference>
<proteinExistence type="inferred from homology"/>
<organism evidence="8 9">
    <name type="scientific">Paragonimus skrjabini miyazakii</name>
    <dbReference type="NCBI Taxonomy" id="59628"/>
    <lineage>
        <taxon>Eukaryota</taxon>
        <taxon>Metazoa</taxon>
        <taxon>Spiralia</taxon>
        <taxon>Lophotrochozoa</taxon>
        <taxon>Platyhelminthes</taxon>
        <taxon>Trematoda</taxon>
        <taxon>Digenea</taxon>
        <taxon>Plagiorchiida</taxon>
        <taxon>Troglotremata</taxon>
        <taxon>Troglotrematidae</taxon>
        <taxon>Paragonimus</taxon>
    </lineage>
</organism>
<accession>A0A8S9Z1J4</accession>
<dbReference type="InterPro" id="IPR017853">
    <property type="entry name" value="GH"/>
</dbReference>
<evidence type="ECO:0000256" key="3">
    <source>
        <dbReference type="ARBA" id="ARBA00022801"/>
    </source>
</evidence>
<dbReference type="GO" id="GO:0009044">
    <property type="term" value="F:xylan 1,4-beta-xylosidase activity"/>
    <property type="evidence" value="ECO:0007669"/>
    <property type="project" value="InterPro"/>
</dbReference>
<dbReference type="InterPro" id="IPR044993">
    <property type="entry name" value="BXL"/>
</dbReference>
<dbReference type="PROSITE" id="PS00775">
    <property type="entry name" value="GLYCOSYL_HYDROL_F3"/>
    <property type="match status" value="1"/>
</dbReference>
<evidence type="ECO:0000256" key="4">
    <source>
        <dbReference type="ARBA" id="ARBA00023295"/>
    </source>
</evidence>
<evidence type="ECO:0000256" key="6">
    <source>
        <dbReference type="SAM" id="SignalP"/>
    </source>
</evidence>
<dbReference type="PRINTS" id="PR00133">
    <property type="entry name" value="GLHYDRLASE3"/>
</dbReference>
<dbReference type="InterPro" id="IPR036881">
    <property type="entry name" value="Glyco_hydro_3_C_sf"/>
</dbReference>
<keyword evidence="9" id="KW-1185">Reference proteome</keyword>
<reference evidence="8" key="1">
    <citation type="submission" date="2019-07" db="EMBL/GenBank/DDBJ databases">
        <title>Annotation for the trematode Paragonimus miyazaki's.</title>
        <authorList>
            <person name="Choi Y.-J."/>
        </authorList>
    </citation>
    <scope>NUCLEOTIDE SEQUENCE</scope>
    <source>
        <strain evidence="8">Japan</strain>
    </source>
</reference>
<dbReference type="SUPFAM" id="SSF51445">
    <property type="entry name" value="(Trans)glycosidases"/>
    <property type="match status" value="1"/>
</dbReference>
<evidence type="ECO:0000256" key="1">
    <source>
        <dbReference type="ARBA" id="ARBA00005336"/>
    </source>
</evidence>
<keyword evidence="2 6" id="KW-0732">Signal</keyword>
<dbReference type="InterPro" id="IPR019800">
    <property type="entry name" value="Glyco_hydro_3_AS"/>
</dbReference>
<dbReference type="InterPro" id="IPR002772">
    <property type="entry name" value="Glyco_hydro_3_C"/>
</dbReference>
<keyword evidence="3 5" id="KW-0378">Hydrolase</keyword>
<dbReference type="Pfam" id="PF14310">
    <property type="entry name" value="Fn3-like"/>
    <property type="match status" value="1"/>
</dbReference>
<dbReference type="GO" id="GO:0045493">
    <property type="term" value="P:xylan catabolic process"/>
    <property type="evidence" value="ECO:0007669"/>
    <property type="project" value="InterPro"/>
</dbReference>
<evidence type="ECO:0000313" key="8">
    <source>
        <dbReference type="EMBL" id="KAF7257858.1"/>
    </source>
</evidence>
<feature type="signal peptide" evidence="6">
    <location>
        <begin position="1"/>
        <end position="23"/>
    </location>
</feature>
<dbReference type="AlphaFoldDB" id="A0A8S9Z1J4"/>
<comment type="caution">
    <text evidence="8">The sequence shown here is derived from an EMBL/GenBank/DDBJ whole genome shotgun (WGS) entry which is preliminary data.</text>
</comment>
<evidence type="ECO:0000313" key="9">
    <source>
        <dbReference type="Proteomes" id="UP000822476"/>
    </source>
</evidence>
<dbReference type="Gene3D" id="3.20.20.300">
    <property type="entry name" value="Glycoside hydrolase, family 3, N-terminal domain"/>
    <property type="match status" value="1"/>
</dbReference>
<dbReference type="OrthoDB" id="47059at2759"/>
<sequence length="823" mass="92078">MFFWYSHAFLLASLWTMVHIVSTEIPFRNLSHLIEHRLDDLLDRLTVEELIEQVSSGGAGPKYGPAPEIERLAIDPYQWRTNPGDGDATSFPLPINLAATFDVDTVHQVALANGLEMRAKWNRYRSEHSYEDGKGIHVYAPVANLMRHPLWGRNQETYGEDPYLAGQLTAAYVRGVGGWAKTSHTLESTEDDMNPIRKHVVLVASNCKHFAAHTGPEDYPESRFSFEANVPERDIWLTYLPAFRACLKAGAVSVMCAYSGINGTPDCVNHWLLTEILRQQWEFDGFVVTDNGALQFTIWNHHAFHNNSEAALAAVEAGVNLENSVDRGVNVFSALTQLVGEGRVTREQLKQMARPLFFTRMLQGEFNPPEMDPYRFLSPEMFIHSPSHRRLAVIAIARSLVLLKHRDGLLPLQLDPSLGKPPLKHVAIVGPFVTDVDELYGQYHNTRVHQYEVPLSSGLSQLAARLHAHDICQDGGRCTNYSKHGLEFIMAFKDLDLVVITVGTGNKFEAEGMDRHNISLPGTQMDMLVHTLDLAAGRGTVQRRSPIPVVLLVFSTGPVNIEPAVADDNVKAIFWCGFPGAHIGEAVARIMLGNSGQPFGPARPLGTARSQSSLVDTKGYWWLPAARLPFTWYRSIKNLANITVYEMTNQTYRYLPADCHKGQNTCLIPVLFPFGYGLTYNTDREGNSGFVYSDLVIPSGPIYPNQPIVIYATVTNRGRIACEEVVQCYIQWMQNESVWIDARFVSDHIRLVGFQRIALKVGEQRRLEFTLWPSEHLSVWSEELNRMVPGRGQIRLSVGGQIPDQIVSVGSNLLIGYINIGTP</sequence>
<dbReference type="PANTHER" id="PTHR42721:SF42">
    <property type="entry name" value="FIBRONECTIN TYPE III-LIKE DOMAIN-CONTAINING PROTEIN"/>
    <property type="match status" value="1"/>
</dbReference>
<evidence type="ECO:0000256" key="5">
    <source>
        <dbReference type="RuleBase" id="RU361161"/>
    </source>
</evidence>
<dbReference type="GO" id="GO:0046556">
    <property type="term" value="F:alpha-L-arabinofuranosidase activity"/>
    <property type="evidence" value="ECO:0007669"/>
    <property type="project" value="TreeGrafter"/>
</dbReference>
<dbReference type="SMART" id="SM01217">
    <property type="entry name" value="Fn3_like"/>
    <property type="match status" value="1"/>
</dbReference>
<dbReference type="PANTHER" id="PTHR42721">
    <property type="entry name" value="SUGAR HYDROLASE-RELATED"/>
    <property type="match status" value="1"/>
</dbReference>
<dbReference type="InterPro" id="IPR036962">
    <property type="entry name" value="Glyco_hydro_3_N_sf"/>
</dbReference>
<evidence type="ECO:0000256" key="2">
    <source>
        <dbReference type="ARBA" id="ARBA00022729"/>
    </source>
</evidence>
<dbReference type="Gene3D" id="2.60.40.10">
    <property type="entry name" value="Immunoglobulins"/>
    <property type="match status" value="1"/>
</dbReference>
<dbReference type="SUPFAM" id="SSF52279">
    <property type="entry name" value="Beta-D-glucan exohydrolase, C-terminal domain"/>
    <property type="match status" value="1"/>
</dbReference>
<feature type="chain" id="PRO_5035728272" description="Fibronectin type III-like domain-containing protein" evidence="6">
    <location>
        <begin position="24"/>
        <end position="823"/>
    </location>
</feature>
<dbReference type="EMBL" id="JTDE01002105">
    <property type="protein sequence ID" value="KAF7257858.1"/>
    <property type="molecule type" value="Genomic_DNA"/>
</dbReference>
<dbReference type="Proteomes" id="UP000822476">
    <property type="component" value="Unassembled WGS sequence"/>
</dbReference>
<dbReference type="InterPro" id="IPR013783">
    <property type="entry name" value="Ig-like_fold"/>
</dbReference>
<dbReference type="InterPro" id="IPR001764">
    <property type="entry name" value="Glyco_hydro_3_N"/>
</dbReference>
<feature type="domain" description="Fibronectin type III-like" evidence="7">
    <location>
        <begin position="724"/>
        <end position="802"/>
    </location>
</feature>
<protein>
    <recommendedName>
        <fullName evidence="7">Fibronectin type III-like domain-containing protein</fullName>
    </recommendedName>
</protein>
<gene>
    <name evidence="8" type="ORF">EG68_04774</name>
</gene>
<evidence type="ECO:0000259" key="7">
    <source>
        <dbReference type="SMART" id="SM01217"/>
    </source>
</evidence>
<name>A0A8S9Z1J4_9TREM</name>
<dbReference type="InterPro" id="IPR026891">
    <property type="entry name" value="Fn3-like"/>
</dbReference>
<dbReference type="Gene3D" id="3.40.50.1700">
    <property type="entry name" value="Glycoside hydrolase family 3 C-terminal domain"/>
    <property type="match status" value="1"/>
</dbReference>
<dbReference type="Pfam" id="PF01915">
    <property type="entry name" value="Glyco_hydro_3_C"/>
    <property type="match status" value="1"/>
</dbReference>
<comment type="similarity">
    <text evidence="1 5">Belongs to the glycosyl hydrolase 3 family.</text>
</comment>
<keyword evidence="4 5" id="KW-0326">Glycosidase</keyword>